<evidence type="ECO:0000256" key="1">
    <source>
        <dbReference type="SAM" id="MobiDB-lite"/>
    </source>
</evidence>
<gene>
    <name evidence="2" type="ORF">IAB16_02085</name>
</gene>
<accession>A0A940DHQ0</accession>
<dbReference type="AlphaFoldDB" id="A0A940DHQ0"/>
<reference evidence="2" key="2">
    <citation type="journal article" date="2021" name="PeerJ">
        <title>Extensive microbial diversity within the chicken gut microbiome revealed by metagenomics and culture.</title>
        <authorList>
            <person name="Gilroy R."/>
            <person name="Ravi A."/>
            <person name="Getino M."/>
            <person name="Pursley I."/>
            <person name="Horton D.L."/>
            <person name="Alikhan N.F."/>
            <person name="Baker D."/>
            <person name="Gharbi K."/>
            <person name="Hall N."/>
            <person name="Watson M."/>
            <person name="Adriaenssens E.M."/>
            <person name="Foster-Nyarko E."/>
            <person name="Jarju S."/>
            <person name="Secka A."/>
            <person name="Antonio M."/>
            <person name="Oren A."/>
            <person name="Chaudhuri R.R."/>
            <person name="La Ragione R."/>
            <person name="Hildebrand F."/>
            <person name="Pallen M.J."/>
        </authorList>
    </citation>
    <scope>NUCLEOTIDE SEQUENCE</scope>
    <source>
        <strain evidence="2">517</strain>
    </source>
</reference>
<feature type="compositionally biased region" description="Basic and acidic residues" evidence="1">
    <location>
        <begin position="19"/>
        <end position="33"/>
    </location>
</feature>
<name>A0A940DHQ0_9FIRM</name>
<dbReference type="Proteomes" id="UP000727857">
    <property type="component" value="Unassembled WGS sequence"/>
</dbReference>
<feature type="region of interest" description="Disordered" evidence="1">
    <location>
        <begin position="1"/>
        <end position="37"/>
    </location>
</feature>
<organism evidence="2 3">
    <name type="scientific">Candidatus Stercoripulliclostridium pullicola</name>
    <dbReference type="NCBI Taxonomy" id="2840953"/>
    <lineage>
        <taxon>Bacteria</taxon>
        <taxon>Bacillati</taxon>
        <taxon>Bacillota</taxon>
        <taxon>Clostridia</taxon>
        <taxon>Eubacteriales</taxon>
        <taxon>Candidatus Stercoripulliclostridium</taxon>
    </lineage>
</organism>
<protein>
    <submittedName>
        <fullName evidence="2">Uncharacterized protein</fullName>
    </submittedName>
</protein>
<comment type="caution">
    <text evidence="2">The sequence shown here is derived from an EMBL/GenBank/DDBJ whole genome shotgun (WGS) entry which is preliminary data.</text>
</comment>
<proteinExistence type="predicted"/>
<dbReference type="EMBL" id="JADINF010000052">
    <property type="protein sequence ID" value="MBO8423803.1"/>
    <property type="molecule type" value="Genomic_DNA"/>
</dbReference>
<sequence length="66" mass="7766">MEKVKDTVSPEESGGESRTQSEDTEAKERAAREARRKRMAAIAAAEAKRRYFEYYDDVKHDRNKEW</sequence>
<evidence type="ECO:0000313" key="2">
    <source>
        <dbReference type="EMBL" id="MBO8423803.1"/>
    </source>
</evidence>
<reference evidence="2" key="1">
    <citation type="submission" date="2020-10" db="EMBL/GenBank/DDBJ databases">
        <authorList>
            <person name="Gilroy R."/>
        </authorList>
    </citation>
    <scope>NUCLEOTIDE SEQUENCE</scope>
    <source>
        <strain evidence="2">517</strain>
    </source>
</reference>
<evidence type="ECO:0000313" key="3">
    <source>
        <dbReference type="Proteomes" id="UP000727857"/>
    </source>
</evidence>